<evidence type="ECO:0000313" key="2">
    <source>
        <dbReference type="Proteomes" id="UP000823399"/>
    </source>
</evidence>
<dbReference type="GeneID" id="64702325"/>
<dbReference type="AlphaFoldDB" id="A0A9P7ETG5"/>
<gene>
    <name evidence="1" type="ORF">F5147DRAFT_748446</name>
</gene>
<evidence type="ECO:0000313" key="1">
    <source>
        <dbReference type="EMBL" id="KAG2088266.1"/>
    </source>
</evidence>
<name>A0A9P7ETG5_9AGAM</name>
<comment type="caution">
    <text evidence="1">The sequence shown here is derived from an EMBL/GenBank/DDBJ whole genome shotgun (WGS) entry which is preliminary data.</text>
</comment>
<dbReference type="Proteomes" id="UP000823399">
    <property type="component" value="Unassembled WGS sequence"/>
</dbReference>
<proteinExistence type="predicted"/>
<dbReference type="RefSeq" id="XP_041285483.1">
    <property type="nucleotide sequence ID" value="XM_041440066.1"/>
</dbReference>
<evidence type="ECO:0008006" key="3">
    <source>
        <dbReference type="Google" id="ProtNLM"/>
    </source>
</evidence>
<dbReference type="OrthoDB" id="3253907at2759"/>
<reference evidence="1" key="1">
    <citation type="journal article" date="2020" name="New Phytol.">
        <title>Comparative genomics reveals dynamic genome evolution in host specialist ectomycorrhizal fungi.</title>
        <authorList>
            <person name="Lofgren L.A."/>
            <person name="Nguyen N.H."/>
            <person name="Vilgalys R."/>
            <person name="Ruytinx J."/>
            <person name="Liao H.L."/>
            <person name="Branco S."/>
            <person name="Kuo A."/>
            <person name="LaButti K."/>
            <person name="Lipzen A."/>
            <person name="Andreopoulos W."/>
            <person name="Pangilinan J."/>
            <person name="Riley R."/>
            <person name="Hundley H."/>
            <person name="Na H."/>
            <person name="Barry K."/>
            <person name="Grigoriev I.V."/>
            <person name="Stajich J.E."/>
            <person name="Kennedy P.G."/>
        </authorList>
    </citation>
    <scope>NUCLEOTIDE SEQUENCE</scope>
    <source>
        <strain evidence="1">FC423</strain>
    </source>
</reference>
<keyword evidence="2" id="KW-1185">Reference proteome</keyword>
<sequence>MNLVLTMYAVYNINGETPTNDQVWRSLRSLDTPKNIWGFLWKSLHGAYKIGEFWDKIPNCEMRGRCGLCDLPESMEHILLDCDKSTASKTIWKAAKELWQKHESNWPGVCFGTILGCNLITFRDPQKKLKLETTRLFKTLILESAHLIWKLRCKRTIKFGGNREKYHSEAEILNRWLHTINMRLKFNRLLTDSMRYGKKAIKVDMVLKTWSGLLKDKDNLPDNWI</sequence>
<organism evidence="1 2">
    <name type="scientific">Suillus discolor</name>
    <dbReference type="NCBI Taxonomy" id="1912936"/>
    <lineage>
        <taxon>Eukaryota</taxon>
        <taxon>Fungi</taxon>
        <taxon>Dikarya</taxon>
        <taxon>Basidiomycota</taxon>
        <taxon>Agaricomycotina</taxon>
        <taxon>Agaricomycetes</taxon>
        <taxon>Agaricomycetidae</taxon>
        <taxon>Boletales</taxon>
        <taxon>Suillineae</taxon>
        <taxon>Suillaceae</taxon>
        <taxon>Suillus</taxon>
    </lineage>
</organism>
<accession>A0A9P7ETG5</accession>
<protein>
    <recommendedName>
        <fullName evidence="3">Reverse transcriptase zinc-binding domain-containing protein</fullName>
    </recommendedName>
</protein>
<dbReference type="EMBL" id="JABBWM010000123">
    <property type="protein sequence ID" value="KAG2088266.1"/>
    <property type="molecule type" value="Genomic_DNA"/>
</dbReference>